<feature type="chain" id="PRO_5017447107" evidence="2">
    <location>
        <begin position="21"/>
        <end position="364"/>
    </location>
</feature>
<feature type="signal peptide" evidence="2">
    <location>
        <begin position="1"/>
        <end position="20"/>
    </location>
</feature>
<evidence type="ECO:0000256" key="2">
    <source>
        <dbReference type="SAM" id="SignalP"/>
    </source>
</evidence>
<name>A0A395IKC3_9HELO</name>
<evidence type="ECO:0000313" key="4">
    <source>
        <dbReference type="Proteomes" id="UP000249056"/>
    </source>
</evidence>
<comment type="caution">
    <text evidence="3">The sequence shown here is derived from an EMBL/GenBank/DDBJ whole genome shotgun (WGS) entry which is preliminary data.</text>
</comment>
<dbReference type="OrthoDB" id="3552520at2759"/>
<feature type="region of interest" description="Disordered" evidence="1">
    <location>
        <begin position="79"/>
        <end position="320"/>
    </location>
</feature>
<dbReference type="Proteomes" id="UP000249056">
    <property type="component" value="Unassembled WGS sequence"/>
</dbReference>
<feature type="compositionally biased region" description="Basic and acidic residues" evidence="1">
    <location>
        <begin position="174"/>
        <end position="184"/>
    </location>
</feature>
<keyword evidence="4" id="KW-1185">Reference proteome</keyword>
<feature type="compositionally biased region" description="Basic and acidic residues" evidence="1">
    <location>
        <begin position="252"/>
        <end position="266"/>
    </location>
</feature>
<keyword evidence="2" id="KW-0732">Signal</keyword>
<feature type="compositionally biased region" description="Basic and acidic residues" evidence="1">
    <location>
        <begin position="108"/>
        <end position="125"/>
    </location>
</feature>
<feature type="compositionally biased region" description="Basic and acidic residues" evidence="1">
    <location>
        <begin position="193"/>
        <end position="214"/>
    </location>
</feature>
<reference evidence="3 4" key="1">
    <citation type="submission" date="2018-06" db="EMBL/GenBank/DDBJ databases">
        <title>Genome Sequence of the Brown Rot Fungal Pathogen Monilinia fructigena.</title>
        <authorList>
            <person name="Landi L."/>
            <person name="De Miccolis Angelini R.M."/>
            <person name="Pollastro S."/>
            <person name="Abate D."/>
            <person name="Faretra F."/>
            <person name="Romanazzi G."/>
        </authorList>
    </citation>
    <scope>NUCLEOTIDE SEQUENCE [LARGE SCALE GENOMIC DNA]</scope>
    <source>
        <strain evidence="3 4">Mfrg269</strain>
    </source>
</reference>
<accession>A0A395IKC3</accession>
<sequence length="364" mass="39303">MQFSKISSATTALLISMISASPIALTSDIIHHSGSIHVKPTGSINHSFKVHPTGSFHPKEPITTCINEENPRFTIHPTGSKNEPYHYHPSGTGAGFYKGPNPTGHVSKSHEGPRPTENVFKRDVEGDVVESITVSKTHKANPTRDASHEHKSGYAKPTDSGEKEHYHPSGTAVREGEKPYESGHAKPSGNGNKGHENGYSKPTGSKEHKPHESGHVNPSGKGEKEHESGYTRPTGIWTKEHSHVQESGNVKPTDHKESARDFESGHTKPTGTGHAHESGHANVSGKGGEDHANGHAKPTGTGVKHGHAKPTGIHSQRPVFTGTHEIKSFEFKTETLTFGTKSFTVTGVVPERTERPHLFGEPDY</sequence>
<dbReference type="EMBL" id="QKRW01000037">
    <property type="protein sequence ID" value="RAL60720.1"/>
    <property type="molecule type" value="Genomic_DNA"/>
</dbReference>
<evidence type="ECO:0000256" key="1">
    <source>
        <dbReference type="SAM" id="MobiDB-lite"/>
    </source>
</evidence>
<evidence type="ECO:0000313" key="3">
    <source>
        <dbReference type="EMBL" id="RAL60720.1"/>
    </source>
</evidence>
<dbReference type="AlphaFoldDB" id="A0A395IKC3"/>
<protein>
    <submittedName>
        <fullName evidence="3">Uncharacterized protein</fullName>
    </submittedName>
</protein>
<proteinExistence type="predicted"/>
<gene>
    <name evidence="3" type="ORF">DID88_009826</name>
</gene>
<organism evidence="3 4">
    <name type="scientific">Monilinia fructigena</name>
    <dbReference type="NCBI Taxonomy" id="38457"/>
    <lineage>
        <taxon>Eukaryota</taxon>
        <taxon>Fungi</taxon>
        <taxon>Dikarya</taxon>
        <taxon>Ascomycota</taxon>
        <taxon>Pezizomycotina</taxon>
        <taxon>Leotiomycetes</taxon>
        <taxon>Helotiales</taxon>
        <taxon>Sclerotiniaceae</taxon>
        <taxon>Monilinia</taxon>
    </lineage>
</organism>